<accession>A0A2X1C749</accession>
<evidence type="ECO:0000313" key="2">
    <source>
        <dbReference type="Proteomes" id="UP000250358"/>
    </source>
</evidence>
<gene>
    <name evidence="1" type="ORF">NCTC11165_01687</name>
</gene>
<dbReference type="RefSeq" id="WP_128115675.1">
    <property type="nucleotide sequence ID" value="NZ_UAQM01000011.1"/>
</dbReference>
<protein>
    <submittedName>
        <fullName evidence="1">Uncharacterized protein</fullName>
    </submittedName>
</protein>
<dbReference type="Proteomes" id="UP000250358">
    <property type="component" value="Unassembled WGS sequence"/>
</dbReference>
<proteinExistence type="predicted"/>
<evidence type="ECO:0000313" key="1">
    <source>
        <dbReference type="EMBL" id="SPU44285.1"/>
    </source>
</evidence>
<sequence length="90" mass="10057">MSERVYRKTATIKATQWFKMGDHPAVEPYYKDGHTSDPHGKCGWVETLEGGHIVNPGDWIATGVQGEHWPIKPDVFAATYEEVQSGGHHP</sequence>
<organism evidence="1 2">
    <name type="scientific">Brevundimonas diminuta</name>
    <name type="common">Pseudomonas diminuta</name>
    <dbReference type="NCBI Taxonomy" id="293"/>
    <lineage>
        <taxon>Bacteria</taxon>
        <taxon>Pseudomonadati</taxon>
        <taxon>Pseudomonadota</taxon>
        <taxon>Alphaproteobacteria</taxon>
        <taxon>Caulobacterales</taxon>
        <taxon>Caulobacteraceae</taxon>
        <taxon>Brevundimonas</taxon>
    </lineage>
</organism>
<name>A0A2X1C749_BREDI</name>
<reference evidence="1 2" key="1">
    <citation type="submission" date="2018-06" db="EMBL/GenBank/DDBJ databases">
        <authorList>
            <consortium name="Pathogen Informatics"/>
            <person name="Doyle S."/>
        </authorList>
    </citation>
    <scope>NUCLEOTIDE SEQUENCE [LARGE SCALE GENOMIC DNA]</scope>
    <source>
        <strain evidence="1 2">NCTC11165</strain>
    </source>
</reference>
<dbReference type="EMBL" id="UAQM01000011">
    <property type="protein sequence ID" value="SPU44285.1"/>
    <property type="molecule type" value="Genomic_DNA"/>
</dbReference>
<dbReference type="AlphaFoldDB" id="A0A2X1C749"/>